<dbReference type="PANTHER" id="PTHR35564">
    <property type="match status" value="1"/>
</dbReference>
<comment type="caution">
    <text evidence="1">The sequence shown here is derived from an EMBL/GenBank/DDBJ whole genome shotgun (WGS) entry which is preliminary data.</text>
</comment>
<protein>
    <recommendedName>
        <fullName evidence="3">Type VI secretion protein</fullName>
    </recommendedName>
</protein>
<dbReference type="EMBL" id="JRYB01000001">
    <property type="protein sequence ID" value="OIJ43962.1"/>
    <property type="molecule type" value="Genomic_DNA"/>
</dbReference>
<dbReference type="PANTHER" id="PTHR35564:SF4">
    <property type="entry name" value="CYTOPLASMIC PROTEIN"/>
    <property type="match status" value="1"/>
</dbReference>
<dbReference type="AlphaFoldDB" id="A0A1S2NHS1"/>
<evidence type="ECO:0000313" key="2">
    <source>
        <dbReference type="Proteomes" id="UP000180246"/>
    </source>
</evidence>
<organism evidence="1 2">
    <name type="scientific">Massilia timonae</name>
    <dbReference type="NCBI Taxonomy" id="47229"/>
    <lineage>
        <taxon>Bacteria</taxon>
        <taxon>Pseudomonadati</taxon>
        <taxon>Pseudomonadota</taxon>
        <taxon>Betaproteobacteria</taxon>
        <taxon>Burkholderiales</taxon>
        <taxon>Oxalobacteraceae</taxon>
        <taxon>Telluria group</taxon>
        <taxon>Massilia</taxon>
    </lineage>
</organism>
<evidence type="ECO:0008006" key="3">
    <source>
        <dbReference type="Google" id="ProtNLM"/>
    </source>
</evidence>
<dbReference type="NCBIfam" id="TIGR03347">
    <property type="entry name" value="VI_chp_1"/>
    <property type="match status" value="1"/>
</dbReference>
<dbReference type="InterPro" id="IPR010732">
    <property type="entry name" value="T6SS_TssG-like"/>
</dbReference>
<name>A0A1S2NHS1_9BURK</name>
<proteinExistence type="predicted"/>
<dbReference type="RefSeq" id="WP_071360978.1">
    <property type="nucleotide sequence ID" value="NZ_JRYB01000001.1"/>
</dbReference>
<gene>
    <name evidence="1" type="ORF">LO55_1458</name>
</gene>
<sequence length="379" mass="42003">MRAEKRRTEPPVIERLLREPWRFEFFQAVRVLELWLKRRGRGPHGLVPDMLRFRNTLSLGFPASQLEAIEPELRDLEVGMPFDLPIDAAALGEAVREGTLRRVHLTPAFMGLLGGHGVLPAHYTERIAEHAARHKNEDEDQGPRAFLDAFSNRSLALFYEAWRKYRLPFKYQLDGQDAFLPLLLSLAGLGDAALRRRLAGAADGAVLDESIGYFAAAIRHRPVSAVQLARVLSEYFGEQVEAEQFVGSWYDVPPAQQTTLGQDSAVLGARAIAGARVWQRNLRLRLVVGPLAHAGFQAFLPGGLAARALGSVLALFTGVALEYEVEVVLRAADVHNTTLDDLHPGRLGWDAFLVLDAPPGDRHDVRYDLDAAGRPPHVC</sequence>
<reference evidence="1 2" key="1">
    <citation type="submission" date="2014-10" db="EMBL/GenBank/DDBJ databases">
        <authorList>
            <person name="Seo M.-J."/>
            <person name="Seok Y.J."/>
            <person name="Cha I.-T."/>
        </authorList>
    </citation>
    <scope>NUCLEOTIDE SEQUENCE [LARGE SCALE GENOMIC DNA]</scope>
    <source>
        <strain evidence="1 2">NEU</strain>
    </source>
</reference>
<dbReference type="Proteomes" id="UP000180246">
    <property type="component" value="Unassembled WGS sequence"/>
</dbReference>
<evidence type="ECO:0000313" key="1">
    <source>
        <dbReference type="EMBL" id="OIJ43962.1"/>
    </source>
</evidence>
<accession>A0A1S2NHS1</accession>
<dbReference type="Pfam" id="PF06996">
    <property type="entry name" value="T6SS_TssG"/>
    <property type="match status" value="1"/>
</dbReference>